<protein>
    <submittedName>
        <fullName evidence="3">Archaeal ATPase, fused to C-terminal DUF234 domain</fullName>
    </submittedName>
</protein>
<dbReference type="GO" id="GO:0005524">
    <property type="term" value="F:ATP binding"/>
    <property type="evidence" value="ECO:0007669"/>
    <property type="project" value="InterPro"/>
</dbReference>
<reference evidence="3" key="1">
    <citation type="submission" date="2020-02" db="EMBL/GenBank/DDBJ databases">
        <authorList>
            <person name="Meier V. D."/>
        </authorList>
    </citation>
    <scope>NUCLEOTIDE SEQUENCE</scope>
    <source>
        <strain evidence="3">AVDCRST_MAG68</strain>
    </source>
</reference>
<dbReference type="Gene3D" id="3.40.50.300">
    <property type="entry name" value="P-loop containing nucleotide triphosphate hydrolases"/>
    <property type="match status" value="1"/>
</dbReference>
<dbReference type="SUPFAM" id="SSF52980">
    <property type="entry name" value="Restriction endonuclease-like"/>
    <property type="match status" value="1"/>
</dbReference>
<dbReference type="PANTHER" id="PTHR34704">
    <property type="entry name" value="ATPASE"/>
    <property type="match status" value="1"/>
</dbReference>
<dbReference type="InterPro" id="IPR004256">
    <property type="entry name" value="DUF234"/>
</dbReference>
<dbReference type="InterPro" id="IPR027417">
    <property type="entry name" value="P-loop_NTPase"/>
</dbReference>
<dbReference type="AlphaFoldDB" id="A0A6J4MT38"/>
<dbReference type="Pfam" id="PF01637">
    <property type="entry name" value="ATPase_2"/>
    <property type="match status" value="1"/>
</dbReference>
<evidence type="ECO:0000259" key="1">
    <source>
        <dbReference type="Pfam" id="PF01637"/>
    </source>
</evidence>
<dbReference type="PANTHER" id="PTHR34704:SF1">
    <property type="entry name" value="ATPASE"/>
    <property type="match status" value="1"/>
</dbReference>
<dbReference type="InterPro" id="IPR011579">
    <property type="entry name" value="ATPase_dom"/>
</dbReference>
<dbReference type="InterPro" id="IPR011335">
    <property type="entry name" value="Restrct_endonuc-II-like"/>
</dbReference>
<feature type="domain" description="DUF234" evidence="2">
    <location>
        <begin position="319"/>
        <end position="408"/>
    </location>
</feature>
<proteinExistence type="predicted"/>
<sequence>MENRQFIGRAREIRALRRELDRVRPSVVVVLGRRRVGKSRLLMEATRGRPTIYYQATKIAESMSLDLFKREVARTVGVDPLFESLGDWIGVLAYLEQVATTRIPGLTVVLDEFPYLCEADPALLSVFQKSCDALRDRGSPLNLILCGSKISFMEELLGEKNPMHGRQTFELDVGPLPFRDAARFFPGWPLEDRLRAYGIFGGIPYYLNLCDPQATLRENVYDLVISTGAPLGDEPNNLLQAELRDLTRYATILRAVAEGCTTSGDIIGRIREIRDASALSPYVRKLEELRLIRIVRSLDATERERDRRYYLDDPFLAFWYRFSLPNASPLAAGHVDEVWNHAIEPYLDDYLGGLFEWICRDYVHLYGPEVLPGAAREVGQIWAADYDIDVAGHMLDGTFFSGECKWWNDVVGQNVLEHLQEKTRGNSYYAGRKGEPHYLLFSRSGFTDEVKELGDRDPRIHLIGPGELLGAAGAE</sequence>
<feature type="domain" description="ATPase" evidence="1">
    <location>
        <begin position="6"/>
        <end position="208"/>
    </location>
</feature>
<accession>A0A6J4MT38</accession>
<evidence type="ECO:0000259" key="2">
    <source>
        <dbReference type="Pfam" id="PF03008"/>
    </source>
</evidence>
<name>A0A6J4MT38_9BACT</name>
<evidence type="ECO:0000313" key="3">
    <source>
        <dbReference type="EMBL" id="CAA9366475.1"/>
    </source>
</evidence>
<dbReference type="Pfam" id="PF03008">
    <property type="entry name" value="DUF234"/>
    <property type="match status" value="1"/>
</dbReference>
<dbReference type="EMBL" id="CADCTW010000221">
    <property type="protein sequence ID" value="CAA9366475.1"/>
    <property type="molecule type" value="Genomic_DNA"/>
</dbReference>
<organism evidence="3">
    <name type="scientific">uncultured Gemmatimonadota bacterium</name>
    <dbReference type="NCBI Taxonomy" id="203437"/>
    <lineage>
        <taxon>Bacteria</taxon>
        <taxon>Pseudomonadati</taxon>
        <taxon>Gemmatimonadota</taxon>
        <taxon>environmental samples</taxon>
    </lineage>
</organism>
<dbReference type="SUPFAM" id="SSF52540">
    <property type="entry name" value="P-loop containing nucleoside triphosphate hydrolases"/>
    <property type="match status" value="1"/>
</dbReference>
<gene>
    <name evidence="3" type="ORF">AVDCRST_MAG68-4900</name>
</gene>